<dbReference type="PANTHER" id="PTHR32329:SF2">
    <property type="entry name" value="BIFUNCTIONAL PROTEIN [INCLUDES 2-HYDROXYACYL-COA DEHYDRATASE (N-TER) AND ITS ACTIVATOR DOMAIN (C_TERM)"/>
    <property type="match status" value="1"/>
</dbReference>
<evidence type="ECO:0000259" key="1">
    <source>
        <dbReference type="Pfam" id="PF01869"/>
    </source>
</evidence>
<sequence>AAINSMCTVFAESEIIGLLAQNTSKGGIIAGLHQSVARRVTGMARRQGIKEKIAFTGGVALNKGVQRALEEELKTPVIVPQDCQFTGALGAALLAL</sequence>
<protein>
    <submittedName>
        <fullName evidence="2">2-hydroxyglutaryl-CoA dehydratase</fullName>
    </submittedName>
</protein>
<proteinExistence type="predicted"/>
<comment type="caution">
    <text evidence="2">The sequence shown here is derived from an EMBL/GenBank/DDBJ whole genome shotgun (WGS) entry which is preliminary data.</text>
</comment>
<dbReference type="SUPFAM" id="SSF53067">
    <property type="entry name" value="Actin-like ATPase domain"/>
    <property type="match status" value="1"/>
</dbReference>
<feature type="domain" description="ATPase BadF/BadG/BcrA/BcrD type" evidence="1">
    <location>
        <begin position="2"/>
        <end position="95"/>
    </location>
</feature>
<dbReference type="AlphaFoldDB" id="A0A424YHG3"/>
<gene>
    <name evidence="2" type="ORF">D5R97_01990</name>
</gene>
<evidence type="ECO:0000313" key="3">
    <source>
        <dbReference type="Proteomes" id="UP000285138"/>
    </source>
</evidence>
<accession>A0A424YHG3</accession>
<reference evidence="2 3" key="1">
    <citation type="submission" date="2018-08" db="EMBL/GenBank/DDBJ databases">
        <title>The metabolism and importance of syntrophic acetate oxidation coupled to methane or sulfide production in haloalkaline environments.</title>
        <authorList>
            <person name="Timmers P.H.A."/>
            <person name="Vavourakis C.D."/>
            <person name="Sorokin D.Y."/>
            <person name="Sinninghe Damste J.S."/>
            <person name="Muyzer G."/>
            <person name="Stams A.J.M."/>
            <person name="Plugge C.M."/>
        </authorList>
    </citation>
    <scope>NUCLEOTIDE SEQUENCE [LARGE SCALE GENOMIC DNA]</scope>
    <source>
        <strain evidence="2">MSAO_Bac1</strain>
    </source>
</reference>
<dbReference type="Proteomes" id="UP000285138">
    <property type="component" value="Unassembled WGS sequence"/>
</dbReference>
<dbReference type="InterPro" id="IPR043129">
    <property type="entry name" value="ATPase_NBD"/>
</dbReference>
<evidence type="ECO:0000313" key="2">
    <source>
        <dbReference type="EMBL" id="RQD77602.1"/>
    </source>
</evidence>
<dbReference type="InterPro" id="IPR002731">
    <property type="entry name" value="ATPase_BadF"/>
</dbReference>
<name>A0A424YHG3_9FIRM</name>
<dbReference type="Pfam" id="PF01869">
    <property type="entry name" value="BcrAD_BadFG"/>
    <property type="match status" value="1"/>
</dbReference>
<dbReference type="Gene3D" id="3.30.420.40">
    <property type="match status" value="2"/>
</dbReference>
<organism evidence="2 3">
    <name type="scientific">Candidatus Syntrophonatronum acetioxidans</name>
    <dbReference type="NCBI Taxonomy" id="1795816"/>
    <lineage>
        <taxon>Bacteria</taxon>
        <taxon>Bacillati</taxon>
        <taxon>Bacillota</taxon>
        <taxon>Clostridia</taxon>
        <taxon>Eubacteriales</taxon>
        <taxon>Syntrophomonadaceae</taxon>
        <taxon>Candidatus Syntrophonatronum</taxon>
    </lineage>
</organism>
<feature type="non-terminal residue" evidence="2">
    <location>
        <position position="1"/>
    </location>
</feature>
<dbReference type="PANTHER" id="PTHR32329">
    <property type="entry name" value="BIFUNCTIONAL PROTEIN [INCLUDES 2-HYDROXYACYL-COA DEHYDRATASE (N-TER) AND ITS ACTIVATOR DOMAIN (C_TERM)-RELATED"/>
    <property type="match status" value="1"/>
</dbReference>
<dbReference type="EMBL" id="QZAA01000061">
    <property type="protein sequence ID" value="RQD77602.1"/>
    <property type="molecule type" value="Genomic_DNA"/>
</dbReference>
<dbReference type="InterPro" id="IPR051805">
    <property type="entry name" value="Dehydratase_Activator_Redct"/>
</dbReference>